<evidence type="ECO:0000313" key="2">
    <source>
        <dbReference type="Proteomes" id="UP000826656"/>
    </source>
</evidence>
<dbReference type="PANTHER" id="PTHR34427:SF16">
    <property type="entry name" value="DUF4283 DOMAIN-CONTAINING PROTEIN"/>
    <property type="match status" value="1"/>
</dbReference>
<name>A0ABQ7UAG8_SOLTU</name>
<organism evidence="1 2">
    <name type="scientific">Solanum tuberosum</name>
    <name type="common">Potato</name>
    <dbReference type="NCBI Taxonomy" id="4113"/>
    <lineage>
        <taxon>Eukaryota</taxon>
        <taxon>Viridiplantae</taxon>
        <taxon>Streptophyta</taxon>
        <taxon>Embryophyta</taxon>
        <taxon>Tracheophyta</taxon>
        <taxon>Spermatophyta</taxon>
        <taxon>Magnoliopsida</taxon>
        <taxon>eudicotyledons</taxon>
        <taxon>Gunneridae</taxon>
        <taxon>Pentapetalae</taxon>
        <taxon>asterids</taxon>
        <taxon>lamiids</taxon>
        <taxon>Solanales</taxon>
        <taxon>Solanaceae</taxon>
        <taxon>Solanoideae</taxon>
        <taxon>Solaneae</taxon>
        <taxon>Solanum</taxon>
    </lineage>
</organism>
<evidence type="ECO:0000313" key="1">
    <source>
        <dbReference type="EMBL" id="KAH0743848.1"/>
    </source>
</evidence>
<dbReference type="EMBL" id="JAIVGD010000023">
    <property type="protein sequence ID" value="KAH0743848.1"/>
    <property type="molecule type" value="Genomic_DNA"/>
</dbReference>
<evidence type="ECO:0008006" key="3">
    <source>
        <dbReference type="Google" id="ProtNLM"/>
    </source>
</evidence>
<reference evidence="1 2" key="1">
    <citation type="journal article" date="2021" name="bioRxiv">
        <title>Chromosome-scale and haplotype-resolved genome assembly of a tetraploid potato cultivar.</title>
        <authorList>
            <person name="Sun H."/>
            <person name="Jiao W.-B."/>
            <person name="Krause K."/>
            <person name="Campoy J.A."/>
            <person name="Goel M."/>
            <person name="Folz-Donahue K."/>
            <person name="Kukat C."/>
            <person name="Huettel B."/>
            <person name="Schneeberger K."/>
        </authorList>
    </citation>
    <scope>NUCLEOTIDE SEQUENCE [LARGE SCALE GENOMIC DNA]</scope>
    <source>
        <strain evidence="1">SolTubOtavaFocal</strain>
        <tissue evidence="1">Leaves</tissue>
    </source>
</reference>
<gene>
    <name evidence="1" type="ORF">KY290_031841</name>
</gene>
<sequence>MEWICFVLKEASNDNKNLVKRWRMKDQMAEYFNTRKFNAHGRFMSLLSLKRADKAVVILPKAFSAGWKDIYIPLKFQKAKGKRFSTTATIEYGGGLLGRCIRGNIGNLSSEMPTFSEVRKWASRNMAEQTLQGGWTWKKPRVWLEWCNPIAGYTPVAQKSKMSWIRAIGPPLHLWSHEIFRHIGDLCGGWIYLAYLMLSLFPIPPRVIQWLDKVRRSFLSKGIRIKELFT</sequence>
<dbReference type="Proteomes" id="UP000826656">
    <property type="component" value="Unassembled WGS sequence"/>
</dbReference>
<accession>A0ABQ7UAG8</accession>
<protein>
    <recommendedName>
        <fullName evidence="3">DUF4283 domain-containing protein</fullName>
    </recommendedName>
</protein>
<proteinExistence type="predicted"/>
<dbReference type="PANTHER" id="PTHR34427">
    <property type="entry name" value="DUF4283 DOMAIN PROTEIN"/>
    <property type="match status" value="1"/>
</dbReference>
<comment type="caution">
    <text evidence="1">The sequence shown here is derived from an EMBL/GenBank/DDBJ whole genome shotgun (WGS) entry which is preliminary data.</text>
</comment>
<keyword evidence="2" id="KW-1185">Reference proteome</keyword>